<dbReference type="SUPFAM" id="SSF46966">
    <property type="entry name" value="Spectrin repeat"/>
    <property type="match status" value="1"/>
</dbReference>
<keyword evidence="2" id="KW-0009">Actin-binding</keyword>
<sequence length="156" mass="17976">VATLERRYQQLTELAAQRRASLEESRRFWKFFWDVGEEEAWMREQERLLSSEDVGRDPTSSLRLLSQHAAFRHELSGRAGPLRQAMDEGRALVAEGHSGAPRVAERLEELERRWRALGELAERRERSLRDAAALFQFQAEAADVEGWLEDAQPESG</sequence>
<keyword evidence="1" id="KW-0677">Repeat</keyword>
<dbReference type="Proteomes" id="UP000472261">
    <property type="component" value="Unplaced"/>
</dbReference>
<dbReference type="Pfam" id="PF00435">
    <property type="entry name" value="Spectrin"/>
    <property type="match status" value="1"/>
</dbReference>
<dbReference type="CDD" id="cd00176">
    <property type="entry name" value="SPEC"/>
    <property type="match status" value="1"/>
</dbReference>
<dbReference type="InterPro" id="IPR002017">
    <property type="entry name" value="Spectrin_repeat"/>
</dbReference>
<dbReference type="AlphaFoldDB" id="A0A669QK33"/>
<proteinExistence type="predicted"/>
<evidence type="ECO:0000313" key="4">
    <source>
        <dbReference type="Proteomes" id="UP000472261"/>
    </source>
</evidence>
<dbReference type="OMA" id="EKCAGSE"/>
<protein>
    <recommendedName>
        <fullName evidence="5">SPTB2 protein</fullName>
    </recommendedName>
</protein>
<reference evidence="3" key="1">
    <citation type="submission" date="2025-08" db="UniProtKB">
        <authorList>
            <consortium name="Ensembl"/>
        </authorList>
    </citation>
    <scope>IDENTIFICATION</scope>
</reference>
<dbReference type="Ensembl" id="ENSPCLT00000027288.1">
    <property type="protein sequence ID" value="ENSPCLP00000020045.1"/>
    <property type="gene ID" value="ENSPCLG00000017219.1"/>
</dbReference>
<accession>A0A669QK33</accession>
<dbReference type="SMART" id="SM00150">
    <property type="entry name" value="SPEC"/>
    <property type="match status" value="1"/>
</dbReference>
<evidence type="ECO:0000256" key="2">
    <source>
        <dbReference type="ARBA" id="ARBA00023203"/>
    </source>
</evidence>
<evidence type="ECO:0000313" key="3">
    <source>
        <dbReference type="Ensembl" id="ENSPCLP00000020045.1"/>
    </source>
</evidence>
<reference evidence="3" key="2">
    <citation type="submission" date="2025-09" db="UniProtKB">
        <authorList>
            <consortium name="Ensembl"/>
        </authorList>
    </citation>
    <scope>IDENTIFICATION</scope>
</reference>
<keyword evidence="4" id="KW-1185">Reference proteome</keyword>
<dbReference type="Gene3D" id="1.20.58.60">
    <property type="match status" value="1"/>
</dbReference>
<dbReference type="PANTHER" id="PTHR11915">
    <property type="entry name" value="SPECTRIN/FILAMIN RELATED CYTOSKELETAL PROTEIN"/>
    <property type="match status" value="1"/>
</dbReference>
<evidence type="ECO:0008006" key="5">
    <source>
        <dbReference type="Google" id="ProtNLM"/>
    </source>
</evidence>
<dbReference type="GO" id="GO:0003779">
    <property type="term" value="F:actin binding"/>
    <property type="evidence" value="ECO:0007669"/>
    <property type="project" value="UniProtKB-KW"/>
</dbReference>
<name>A0A669QK33_PHACC</name>
<dbReference type="InterPro" id="IPR018159">
    <property type="entry name" value="Spectrin/alpha-actinin"/>
</dbReference>
<evidence type="ECO:0000256" key="1">
    <source>
        <dbReference type="ARBA" id="ARBA00022737"/>
    </source>
</evidence>
<organism evidence="3 4">
    <name type="scientific">Phasianus colchicus</name>
    <name type="common">Common pheasant</name>
    <dbReference type="NCBI Taxonomy" id="9054"/>
    <lineage>
        <taxon>Eukaryota</taxon>
        <taxon>Metazoa</taxon>
        <taxon>Chordata</taxon>
        <taxon>Craniata</taxon>
        <taxon>Vertebrata</taxon>
        <taxon>Euteleostomi</taxon>
        <taxon>Archelosauria</taxon>
        <taxon>Archosauria</taxon>
        <taxon>Dinosauria</taxon>
        <taxon>Saurischia</taxon>
        <taxon>Theropoda</taxon>
        <taxon>Coelurosauria</taxon>
        <taxon>Aves</taxon>
        <taxon>Neognathae</taxon>
        <taxon>Galloanserae</taxon>
        <taxon>Galliformes</taxon>
        <taxon>Phasianidae</taxon>
        <taxon>Phasianinae</taxon>
        <taxon>Phasianus</taxon>
    </lineage>
</organism>